<sequence>MNKNKATVPDAWDDDWERQADKMAAEPPLPEPEVKLSKAERLAKHEEANRQLWEDADEVKEKPFFLLARNEPAYKTEFKPTLKVLSRKPPPNVAKRGDATSAMANLNLENEEDSEEENRKKAALEFEERKARAIREREEKQRRYQEVREKLFGTDDSKTRPSSSSGEVSSSRNSSRGKGRGQGRQQDKDSRANGSNDQSPARPSSQRRQLYDPNSSEKPSSQYVQRRTNGESGRSTPNEERPSRAPRGPDGSGRGGFGFAPRGGKISNGS</sequence>
<dbReference type="PROSITE" id="PS51673">
    <property type="entry name" value="SUZ"/>
    <property type="match status" value="1"/>
</dbReference>
<dbReference type="Proteomes" id="UP000053259">
    <property type="component" value="Unassembled WGS sequence"/>
</dbReference>
<feature type="compositionally biased region" description="Polar residues" evidence="1">
    <location>
        <begin position="192"/>
        <end position="236"/>
    </location>
</feature>
<evidence type="ECO:0000259" key="2">
    <source>
        <dbReference type="PROSITE" id="PS51673"/>
    </source>
</evidence>
<organism evidence="4 5">
    <name type="scientific">Verruconis gallopava</name>
    <dbReference type="NCBI Taxonomy" id="253628"/>
    <lineage>
        <taxon>Eukaryota</taxon>
        <taxon>Fungi</taxon>
        <taxon>Dikarya</taxon>
        <taxon>Ascomycota</taxon>
        <taxon>Pezizomycotina</taxon>
        <taxon>Dothideomycetes</taxon>
        <taxon>Pleosporomycetidae</taxon>
        <taxon>Venturiales</taxon>
        <taxon>Sympoventuriaceae</taxon>
        <taxon>Verruconis</taxon>
    </lineage>
</organism>
<reference evidence="4 5" key="1">
    <citation type="submission" date="2015-01" db="EMBL/GenBank/DDBJ databases">
        <title>The Genome Sequence of Ochroconis gallopava CBS43764.</title>
        <authorList>
            <consortium name="The Broad Institute Genomics Platform"/>
            <person name="Cuomo C."/>
            <person name="de Hoog S."/>
            <person name="Gorbushina A."/>
            <person name="Stielow B."/>
            <person name="Teixiera M."/>
            <person name="Abouelleil A."/>
            <person name="Chapman S.B."/>
            <person name="Priest M."/>
            <person name="Young S.K."/>
            <person name="Wortman J."/>
            <person name="Nusbaum C."/>
            <person name="Birren B."/>
        </authorList>
    </citation>
    <scope>NUCLEOTIDE SEQUENCE [LARGE SCALE GENOMIC DNA]</scope>
    <source>
        <strain evidence="4 5">CBS 43764</strain>
    </source>
</reference>
<proteinExistence type="predicted"/>
<dbReference type="InterPro" id="IPR024642">
    <property type="entry name" value="SUZ-C"/>
</dbReference>
<dbReference type="AlphaFoldDB" id="A0A0D1XVV4"/>
<feature type="region of interest" description="Disordered" evidence="1">
    <location>
        <begin position="82"/>
        <end position="270"/>
    </location>
</feature>
<gene>
    <name evidence="4" type="ORF">PV09_02571</name>
</gene>
<dbReference type="EMBL" id="KN847534">
    <property type="protein sequence ID" value="KIW06901.1"/>
    <property type="molecule type" value="Genomic_DNA"/>
</dbReference>
<evidence type="ECO:0000259" key="3">
    <source>
        <dbReference type="PROSITE" id="PS51938"/>
    </source>
</evidence>
<evidence type="ECO:0000256" key="1">
    <source>
        <dbReference type="SAM" id="MobiDB-lite"/>
    </source>
</evidence>
<dbReference type="PROSITE" id="PS51938">
    <property type="entry name" value="SUZ_C"/>
    <property type="match status" value="1"/>
</dbReference>
<feature type="compositionally biased region" description="Basic and acidic residues" evidence="1">
    <location>
        <begin position="117"/>
        <end position="159"/>
    </location>
</feature>
<dbReference type="VEuPathDB" id="FungiDB:PV09_02571"/>
<feature type="region of interest" description="Disordered" evidence="1">
    <location>
        <begin position="1"/>
        <end position="34"/>
    </location>
</feature>
<name>A0A0D1XVV4_9PEZI</name>
<feature type="domain" description="SUZ" evidence="2">
    <location>
        <begin position="61"/>
        <end position="156"/>
    </location>
</feature>
<evidence type="ECO:0000313" key="4">
    <source>
        <dbReference type="EMBL" id="KIW06901.1"/>
    </source>
</evidence>
<dbReference type="STRING" id="253628.A0A0D1XVV4"/>
<dbReference type="HOGENOM" id="CLU_060774_0_0_1"/>
<dbReference type="RefSeq" id="XP_016216770.1">
    <property type="nucleotide sequence ID" value="XM_016355634.1"/>
</dbReference>
<dbReference type="GeneID" id="27310544"/>
<feature type="compositionally biased region" description="Low complexity" evidence="1">
    <location>
        <begin position="160"/>
        <end position="174"/>
    </location>
</feature>
<protein>
    <submittedName>
        <fullName evidence="4">Uncharacterized protein</fullName>
    </submittedName>
</protein>
<feature type="domain" description="SUZ-C" evidence="3">
    <location>
        <begin position="218"/>
        <end position="261"/>
    </location>
</feature>
<evidence type="ECO:0000313" key="5">
    <source>
        <dbReference type="Proteomes" id="UP000053259"/>
    </source>
</evidence>
<accession>A0A0D1XVV4</accession>
<dbReference type="InParanoid" id="A0A0D1XVV4"/>
<dbReference type="OrthoDB" id="5422283at2759"/>
<keyword evidence="5" id="KW-1185">Reference proteome</keyword>
<dbReference type="InterPro" id="IPR024771">
    <property type="entry name" value="SUZ"/>
</dbReference>